<accession>A0AAD3HFI0</accession>
<proteinExistence type="predicted"/>
<reference evidence="1 2" key="1">
    <citation type="journal article" date="2021" name="Sci. Rep.">
        <title>The genome of the diatom Chaetoceros tenuissimus carries an ancient integrated fragment of an extant virus.</title>
        <authorList>
            <person name="Hongo Y."/>
            <person name="Kimura K."/>
            <person name="Takaki Y."/>
            <person name="Yoshida Y."/>
            <person name="Baba S."/>
            <person name="Kobayashi G."/>
            <person name="Nagasaki K."/>
            <person name="Hano T."/>
            <person name="Tomaru Y."/>
        </authorList>
    </citation>
    <scope>NUCLEOTIDE SEQUENCE [LARGE SCALE GENOMIC DNA]</scope>
    <source>
        <strain evidence="1 2">NIES-3715</strain>
    </source>
</reference>
<keyword evidence="2" id="KW-1185">Reference proteome</keyword>
<organism evidence="1 2">
    <name type="scientific">Chaetoceros tenuissimus</name>
    <dbReference type="NCBI Taxonomy" id="426638"/>
    <lineage>
        <taxon>Eukaryota</taxon>
        <taxon>Sar</taxon>
        <taxon>Stramenopiles</taxon>
        <taxon>Ochrophyta</taxon>
        <taxon>Bacillariophyta</taxon>
        <taxon>Coscinodiscophyceae</taxon>
        <taxon>Chaetocerotophycidae</taxon>
        <taxon>Chaetocerotales</taxon>
        <taxon>Chaetocerotaceae</taxon>
        <taxon>Chaetoceros</taxon>
    </lineage>
</organism>
<sequence length="202" mass="23814">MTANGNQVCIRIVWGRFNSRWSETRESNEVYRRWMKCMYPHYSHLRKGEKTKFTLSLVKTLRKDKILCQKCITGSNKLVEMSDNELRIRLSQALREQWVKEPTEGMDSNEILSFRNFFLQQEHGHIDNEETATSQDDDLSVTESELEVKDEDDEMFSIEGDFSEIDPVEFDGLLIGPREIRELYDRFRSEPKASHKPYHVLG</sequence>
<protein>
    <submittedName>
        <fullName evidence="1">Uncharacterized protein</fullName>
    </submittedName>
</protein>
<dbReference type="EMBL" id="BLLK01000074">
    <property type="protein sequence ID" value="GFH61396.1"/>
    <property type="molecule type" value="Genomic_DNA"/>
</dbReference>
<gene>
    <name evidence="1" type="ORF">CTEN210_17872</name>
</gene>
<evidence type="ECO:0000313" key="1">
    <source>
        <dbReference type="EMBL" id="GFH61396.1"/>
    </source>
</evidence>
<evidence type="ECO:0000313" key="2">
    <source>
        <dbReference type="Proteomes" id="UP001054902"/>
    </source>
</evidence>
<dbReference type="Proteomes" id="UP001054902">
    <property type="component" value="Unassembled WGS sequence"/>
</dbReference>
<comment type="caution">
    <text evidence="1">The sequence shown here is derived from an EMBL/GenBank/DDBJ whole genome shotgun (WGS) entry which is preliminary data.</text>
</comment>
<name>A0AAD3HFI0_9STRA</name>
<dbReference type="AlphaFoldDB" id="A0AAD3HFI0"/>